<dbReference type="PATRIC" id="fig|1675527.3.peg.1422"/>
<sequence length="209" mass="22689">MYRQSAEAATSQKQRVEALYQLGRHELGNDNLTGAEAAFREVVLLSPENSSALIGIGMSRALNDDLKGAEPFLRDAVELRDQAAFSPLGVTLDLQGRHVEAQAIYSQGLELRPGDRELVANLSLSYALGGDYDRAIGLADPLARLIVPGRYKRNYVLILALAGRLAEAQRTASSLEIDAKEVKQIFEVATKLRNGSAAGRLSVLRELTV</sequence>
<accession>A0A0J9E0Y2</accession>
<dbReference type="InterPro" id="IPR019734">
    <property type="entry name" value="TPR_rpt"/>
</dbReference>
<dbReference type="Gene3D" id="1.25.40.10">
    <property type="entry name" value="Tetratricopeptide repeat domain"/>
    <property type="match status" value="1"/>
</dbReference>
<evidence type="ECO:0000256" key="1">
    <source>
        <dbReference type="PROSITE-ProRule" id="PRU00339"/>
    </source>
</evidence>
<proteinExistence type="predicted"/>
<protein>
    <submittedName>
        <fullName evidence="2">Flp pilus assembly protein TadD</fullName>
    </submittedName>
</protein>
<evidence type="ECO:0000313" key="3">
    <source>
        <dbReference type="Proteomes" id="UP000037178"/>
    </source>
</evidence>
<dbReference type="Pfam" id="PF13432">
    <property type="entry name" value="TPR_16"/>
    <property type="match status" value="1"/>
</dbReference>
<dbReference type="Proteomes" id="UP000037178">
    <property type="component" value="Unassembled WGS sequence"/>
</dbReference>
<dbReference type="STRING" id="1675527.AIOL_001337"/>
<dbReference type="InterPro" id="IPR011990">
    <property type="entry name" value="TPR-like_helical_dom_sf"/>
</dbReference>
<comment type="caution">
    <text evidence="2">The sequence shown here is derived from an EMBL/GenBank/DDBJ whole genome shotgun (WGS) entry which is preliminary data.</text>
</comment>
<dbReference type="PROSITE" id="PS50005">
    <property type="entry name" value="TPR"/>
    <property type="match status" value="1"/>
</dbReference>
<dbReference type="AlphaFoldDB" id="A0A0J9E0Y2"/>
<feature type="repeat" description="TPR" evidence="1">
    <location>
        <begin position="16"/>
        <end position="49"/>
    </location>
</feature>
<evidence type="ECO:0000313" key="2">
    <source>
        <dbReference type="EMBL" id="KMW56385.1"/>
    </source>
</evidence>
<keyword evidence="1" id="KW-0802">TPR repeat</keyword>
<keyword evidence="3" id="KW-1185">Reference proteome</keyword>
<dbReference type="SUPFAM" id="SSF48452">
    <property type="entry name" value="TPR-like"/>
    <property type="match status" value="1"/>
</dbReference>
<reference evidence="2 3" key="1">
    <citation type="submission" date="2015-06" db="EMBL/GenBank/DDBJ databases">
        <title>Draft genome sequence of an Alphaproteobacteria species associated to the Mediterranean sponge Oscarella lobularis.</title>
        <authorList>
            <person name="Jourda C."/>
            <person name="Santini S."/>
            <person name="Claverie J.-M."/>
        </authorList>
    </citation>
    <scope>NUCLEOTIDE SEQUENCE [LARGE SCALE GENOMIC DNA]</scope>
    <source>
        <strain evidence="2">IGS</strain>
    </source>
</reference>
<name>A0A0J9E0Y2_9RHOB</name>
<organism evidence="2 3">
    <name type="scientific">Candidatus Rhodobacter oscarellae</name>
    <dbReference type="NCBI Taxonomy" id="1675527"/>
    <lineage>
        <taxon>Bacteria</taxon>
        <taxon>Pseudomonadati</taxon>
        <taxon>Pseudomonadota</taxon>
        <taxon>Alphaproteobacteria</taxon>
        <taxon>Rhodobacterales</taxon>
        <taxon>Rhodobacter group</taxon>
        <taxon>Rhodobacter</taxon>
    </lineage>
</organism>
<gene>
    <name evidence="2" type="ORF">AIOL_001337</name>
</gene>
<dbReference type="EMBL" id="LFTY01000002">
    <property type="protein sequence ID" value="KMW56385.1"/>
    <property type="molecule type" value="Genomic_DNA"/>
</dbReference>